<accession>A0A561QAH9</accession>
<evidence type="ECO:0000313" key="2">
    <source>
        <dbReference type="Proteomes" id="UP000320653"/>
    </source>
</evidence>
<dbReference type="EMBL" id="VIWP01000012">
    <property type="protein sequence ID" value="TWF47365.1"/>
    <property type="molecule type" value="Genomic_DNA"/>
</dbReference>
<dbReference type="AlphaFoldDB" id="A0A561QAH9"/>
<reference evidence="1 2" key="1">
    <citation type="submission" date="2019-06" db="EMBL/GenBank/DDBJ databases">
        <title>Sorghum-associated microbial communities from plants grown in Nebraska, USA.</title>
        <authorList>
            <person name="Schachtman D."/>
        </authorList>
    </citation>
    <scope>NUCLEOTIDE SEQUENCE [LARGE SCALE GENOMIC DNA]</scope>
    <source>
        <strain evidence="1 2">1225</strain>
    </source>
</reference>
<dbReference type="InterPro" id="IPR022118">
    <property type="entry name" value="Peptidase_C70_AvrRpt2"/>
</dbReference>
<dbReference type="GO" id="GO:0006508">
    <property type="term" value="P:proteolysis"/>
    <property type="evidence" value="ECO:0007669"/>
    <property type="project" value="UniProtKB-KW"/>
</dbReference>
<gene>
    <name evidence="1" type="ORF">FHW37_1123</name>
</gene>
<dbReference type="Pfam" id="PF12385">
    <property type="entry name" value="Peptidase_C70"/>
    <property type="match status" value="1"/>
</dbReference>
<sequence>MPNLKYTVPPPIEAVDQGVADLCWLAATTVVYSWKDGRRWTMTEAANRLGVEFIAHQAAGSALSYNELALWRNRGPFGMQHQQCIAANGWDALLRAHGPLITLVDGSGAGEINHAVIVYGIEGDGGAGTTFLSVANGQGGVLQRWSLSDFVSIFEIGPGNDLLFSVLYSQ</sequence>
<evidence type="ECO:0000313" key="1">
    <source>
        <dbReference type="EMBL" id="TWF47365.1"/>
    </source>
</evidence>
<dbReference type="OrthoDB" id="8453341at2"/>
<organism evidence="1 2">
    <name type="scientific">Neorhizobium alkalisoli</name>
    <dbReference type="NCBI Taxonomy" id="528178"/>
    <lineage>
        <taxon>Bacteria</taxon>
        <taxon>Pseudomonadati</taxon>
        <taxon>Pseudomonadota</taxon>
        <taxon>Alphaproteobacteria</taxon>
        <taxon>Hyphomicrobiales</taxon>
        <taxon>Rhizobiaceae</taxon>
        <taxon>Rhizobium/Agrobacterium group</taxon>
        <taxon>Neorhizobium</taxon>
    </lineage>
</organism>
<dbReference type="RefSeq" id="WP_145642563.1">
    <property type="nucleotide sequence ID" value="NZ_VIWP01000012.1"/>
</dbReference>
<keyword evidence="2" id="KW-1185">Reference proteome</keyword>
<keyword evidence="1" id="KW-0378">Hydrolase</keyword>
<proteinExistence type="predicted"/>
<dbReference type="GO" id="GO:0008233">
    <property type="term" value="F:peptidase activity"/>
    <property type="evidence" value="ECO:0007669"/>
    <property type="project" value="UniProtKB-KW"/>
</dbReference>
<comment type="caution">
    <text evidence="1">The sequence shown here is derived from an EMBL/GenBank/DDBJ whole genome shotgun (WGS) entry which is preliminary data.</text>
</comment>
<keyword evidence="1" id="KW-0645">Protease</keyword>
<dbReference type="Proteomes" id="UP000320653">
    <property type="component" value="Unassembled WGS sequence"/>
</dbReference>
<name>A0A561QAH9_9HYPH</name>
<protein>
    <submittedName>
        <fullName evidence="1">Papain like cysteine protease AvrRpt2</fullName>
    </submittedName>
</protein>